<dbReference type="EMBL" id="JAUJDW010000211">
    <property type="protein sequence ID" value="KAK0612723.1"/>
    <property type="molecule type" value="Genomic_DNA"/>
</dbReference>
<sequence length="242" mass="25813">MPYAHAYLAAVNAPGHVDRYVATITRLSSVAPCARRDRVRNGRWWLLGGAGAADLVACHDCHASAIAGTALAALLAPWPPGSDGDAGTTDPVPRVCDMYSEQMRARWGALCRDVVAAAAAGDDVGAQGAVEAFVEFSRYRHRVYEQTVPVCVELLKQAKARGERQRMANEMSSLYHQMDMTSRLSASTMWGYGSYGVIGGYGGSVYAGQAAAAGAQGVGLMIEGMGDVARVEELEGRWREVE</sequence>
<dbReference type="AlphaFoldDB" id="A0AA39U5A5"/>
<protein>
    <submittedName>
        <fullName evidence="1">Uncharacterized protein</fullName>
    </submittedName>
</protein>
<proteinExistence type="predicted"/>
<keyword evidence="2" id="KW-1185">Reference proteome</keyword>
<evidence type="ECO:0000313" key="1">
    <source>
        <dbReference type="EMBL" id="KAK0612723.1"/>
    </source>
</evidence>
<gene>
    <name evidence="1" type="ORF">DIS24_g11997</name>
</gene>
<organism evidence="1 2">
    <name type="scientific">Lasiodiplodia hormozganensis</name>
    <dbReference type="NCBI Taxonomy" id="869390"/>
    <lineage>
        <taxon>Eukaryota</taxon>
        <taxon>Fungi</taxon>
        <taxon>Dikarya</taxon>
        <taxon>Ascomycota</taxon>
        <taxon>Pezizomycotina</taxon>
        <taxon>Dothideomycetes</taxon>
        <taxon>Dothideomycetes incertae sedis</taxon>
        <taxon>Botryosphaeriales</taxon>
        <taxon>Botryosphaeriaceae</taxon>
        <taxon>Lasiodiplodia</taxon>
    </lineage>
</organism>
<reference evidence="1" key="1">
    <citation type="submission" date="2023-06" db="EMBL/GenBank/DDBJ databases">
        <title>Multi-omics analyses reveal the molecular pathogenesis toolkit of Lasiodiplodia hormozganensis, a cross-kingdom pathogen.</title>
        <authorList>
            <person name="Felix C."/>
            <person name="Meneses R."/>
            <person name="Goncalves M.F.M."/>
            <person name="Tilleman L."/>
            <person name="Duarte A.S."/>
            <person name="Jorrin-Novo J.V."/>
            <person name="Van De Peer Y."/>
            <person name="Deforce D."/>
            <person name="Van Nieuwerburgh F."/>
            <person name="Esteves A.C."/>
            <person name="Alves A."/>
        </authorList>
    </citation>
    <scope>NUCLEOTIDE SEQUENCE</scope>
    <source>
        <strain evidence="1">CBS 339.90</strain>
    </source>
</reference>
<accession>A0AA39U5A5</accession>
<comment type="caution">
    <text evidence="1">The sequence shown here is derived from an EMBL/GenBank/DDBJ whole genome shotgun (WGS) entry which is preliminary data.</text>
</comment>
<dbReference type="Proteomes" id="UP001175001">
    <property type="component" value="Unassembled WGS sequence"/>
</dbReference>
<evidence type="ECO:0000313" key="2">
    <source>
        <dbReference type="Proteomes" id="UP001175001"/>
    </source>
</evidence>
<name>A0AA39U5A5_9PEZI</name>